<feature type="region of interest" description="Disordered" evidence="1">
    <location>
        <begin position="55"/>
        <end position="81"/>
    </location>
</feature>
<dbReference type="EMBL" id="JARJLG010000039">
    <property type="protein sequence ID" value="KAJ7763970.1"/>
    <property type="molecule type" value="Genomic_DNA"/>
</dbReference>
<gene>
    <name evidence="2" type="ORF">DFH07DRAFT_770628</name>
</gene>
<evidence type="ECO:0000313" key="2">
    <source>
        <dbReference type="EMBL" id="KAJ7763970.1"/>
    </source>
</evidence>
<organism evidence="2 3">
    <name type="scientific">Mycena maculata</name>
    <dbReference type="NCBI Taxonomy" id="230809"/>
    <lineage>
        <taxon>Eukaryota</taxon>
        <taxon>Fungi</taxon>
        <taxon>Dikarya</taxon>
        <taxon>Basidiomycota</taxon>
        <taxon>Agaricomycotina</taxon>
        <taxon>Agaricomycetes</taxon>
        <taxon>Agaricomycetidae</taxon>
        <taxon>Agaricales</taxon>
        <taxon>Marasmiineae</taxon>
        <taxon>Mycenaceae</taxon>
        <taxon>Mycena</taxon>
    </lineage>
</organism>
<accession>A0AAD7JI90</accession>
<evidence type="ECO:0000256" key="1">
    <source>
        <dbReference type="SAM" id="MobiDB-lite"/>
    </source>
</evidence>
<dbReference type="AlphaFoldDB" id="A0AAD7JI90"/>
<protein>
    <submittedName>
        <fullName evidence="2">Uncharacterized protein</fullName>
    </submittedName>
</protein>
<evidence type="ECO:0000313" key="3">
    <source>
        <dbReference type="Proteomes" id="UP001215280"/>
    </source>
</evidence>
<keyword evidence="3" id="KW-1185">Reference proteome</keyword>
<proteinExistence type="predicted"/>
<feature type="compositionally biased region" description="Basic and acidic residues" evidence="1">
    <location>
        <begin position="67"/>
        <end position="81"/>
    </location>
</feature>
<dbReference type="Proteomes" id="UP001215280">
    <property type="component" value="Unassembled WGS sequence"/>
</dbReference>
<comment type="caution">
    <text evidence="2">The sequence shown here is derived from an EMBL/GenBank/DDBJ whole genome shotgun (WGS) entry which is preliminary data.</text>
</comment>
<sequence length="163" mass="18831">MIFAGQASHFDRHQSLFVRICSTTPMAEQIRSLRQNWLRASADFEFESPSLESRVRVPSADKVPTSPRDHRDRDRVPELQSERTDKRMIPLARLRASRTRFGAMEILVLNHPQCVHLHRHLVNGKWKVEDQIWKSACQDETGEGRFSETNSVVPAEEAVNGWE</sequence>
<name>A0AAD7JI90_9AGAR</name>
<reference evidence="2" key="1">
    <citation type="submission" date="2023-03" db="EMBL/GenBank/DDBJ databases">
        <title>Massive genome expansion in bonnet fungi (Mycena s.s.) driven by repeated elements and novel gene families across ecological guilds.</title>
        <authorList>
            <consortium name="Lawrence Berkeley National Laboratory"/>
            <person name="Harder C.B."/>
            <person name="Miyauchi S."/>
            <person name="Viragh M."/>
            <person name="Kuo A."/>
            <person name="Thoen E."/>
            <person name="Andreopoulos B."/>
            <person name="Lu D."/>
            <person name="Skrede I."/>
            <person name="Drula E."/>
            <person name="Henrissat B."/>
            <person name="Morin E."/>
            <person name="Kohler A."/>
            <person name="Barry K."/>
            <person name="LaButti K."/>
            <person name="Morin E."/>
            <person name="Salamov A."/>
            <person name="Lipzen A."/>
            <person name="Mereny Z."/>
            <person name="Hegedus B."/>
            <person name="Baldrian P."/>
            <person name="Stursova M."/>
            <person name="Weitz H."/>
            <person name="Taylor A."/>
            <person name="Grigoriev I.V."/>
            <person name="Nagy L.G."/>
            <person name="Martin F."/>
            <person name="Kauserud H."/>
        </authorList>
    </citation>
    <scope>NUCLEOTIDE SEQUENCE</scope>
    <source>
        <strain evidence="2">CBHHK188m</strain>
    </source>
</reference>